<dbReference type="PANTHER" id="PTHR30055:SF151">
    <property type="entry name" value="TRANSCRIPTIONAL REGULATORY PROTEIN"/>
    <property type="match status" value="1"/>
</dbReference>
<evidence type="ECO:0000256" key="1">
    <source>
        <dbReference type="ARBA" id="ARBA00023015"/>
    </source>
</evidence>
<dbReference type="GO" id="GO:0045892">
    <property type="term" value="P:negative regulation of DNA-templated transcription"/>
    <property type="evidence" value="ECO:0007669"/>
    <property type="project" value="InterPro"/>
</dbReference>
<dbReference type="InterPro" id="IPR001647">
    <property type="entry name" value="HTH_TetR"/>
</dbReference>
<keyword evidence="3" id="KW-0804">Transcription</keyword>
<proteinExistence type="predicted"/>
<dbReference type="Gene3D" id="1.10.357.10">
    <property type="entry name" value="Tetracycline Repressor, domain 2"/>
    <property type="match status" value="1"/>
</dbReference>
<comment type="caution">
    <text evidence="4">The sequence shown here is derived from an EMBL/GenBank/DDBJ whole genome shotgun (WGS) entry which is preliminary data.</text>
</comment>
<keyword evidence="2" id="KW-0238">DNA-binding</keyword>
<dbReference type="PANTHER" id="PTHR30055">
    <property type="entry name" value="HTH-TYPE TRANSCRIPTIONAL REGULATOR RUTR"/>
    <property type="match status" value="1"/>
</dbReference>
<keyword evidence="1" id="KW-0805">Transcription regulation</keyword>
<sequence length="234" mass="24846">MPTPSRSRRERPAKPALSREGIIAATIEIVRAEGLEKATMRRVAQALDTGPSALYVYVANTAELHGGVLDELVRTLEVAPDGDWQDRLVTLLRDYADVLFAFPGLARSALVLRPSGPNSLRIFDRVLGLLIDGGVDPARAAWGADLLLQNATAAAAEHSAPSSSDIDASVDDEAAWEGLVRAVRTADPKDLPSIAAHADAILGGTPAERMTWSIRALIAGIAATPTSFTRHELS</sequence>
<accession>A0A652YJK1</accession>
<dbReference type="GO" id="GO:0000976">
    <property type="term" value="F:transcription cis-regulatory region binding"/>
    <property type="evidence" value="ECO:0007669"/>
    <property type="project" value="TreeGrafter"/>
</dbReference>
<evidence type="ECO:0000256" key="3">
    <source>
        <dbReference type="ARBA" id="ARBA00023163"/>
    </source>
</evidence>
<evidence type="ECO:0000256" key="2">
    <source>
        <dbReference type="ARBA" id="ARBA00023125"/>
    </source>
</evidence>
<dbReference type="InterPro" id="IPR009057">
    <property type="entry name" value="Homeodomain-like_sf"/>
</dbReference>
<reference evidence="4" key="1">
    <citation type="submission" date="2019-07" db="EMBL/GenBank/DDBJ databases">
        <title>Genomic Encyclopedia of Type Strains, Phase IV (KMG-IV): sequencing the most valuable type-strain genomes for metagenomic binning, comparative biology and taxonomic classification.</title>
        <authorList>
            <person name="Goeker M."/>
        </authorList>
    </citation>
    <scope>NUCLEOTIDE SEQUENCE</scope>
    <source>
        <strain evidence="4">DSM 44596</strain>
    </source>
</reference>
<protein>
    <submittedName>
        <fullName evidence="4">TetR family transcriptional regulator</fullName>
    </submittedName>
</protein>
<dbReference type="PROSITE" id="PS50977">
    <property type="entry name" value="HTH_TETR_2"/>
    <property type="match status" value="1"/>
</dbReference>
<dbReference type="Pfam" id="PF02909">
    <property type="entry name" value="TetR_C_1"/>
    <property type="match status" value="1"/>
</dbReference>
<dbReference type="SUPFAM" id="SSF48498">
    <property type="entry name" value="Tetracyclin repressor-like, C-terminal domain"/>
    <property type="match status" value="1"/>
</dbReference>
<evidence type="ECO:0000313" key="4">
    <source>
        <dbReference type="EMBL" id="TYQ01595.1"/>
    </source>
</evidence>
<dbReference type="EMBL" id="VNIQ01000007">
    <property type="protein sequence ID" value="TYQ01595.1"/>
    <property type="molecule type" value="Genomic_DNA"/>
</dbReference>
<dbReference type="SUPFAM" id="SSF46689">
    <property type="entry name" value="Homeodomain-like"/>
    <property type="match status" value="1"/>
</dbReference>
<gene>
    <name evidence="4" type="ORF">FNL38_10710</name>
</gene>
<dbReference type="InterPro" id="IPR036271">
    <property type="entry name" value="Tet_transcr_reg_TetR-rel_C_sf"/>
</dbReference>
<dbReference type="AlphaFoldDB" id="A0A652YJK1"/>
<name>A0A652YJK1_NOCGL</name>
<dbReference type="InterPro" id="IPR050109">
    <property type="entry name" value="HTH-type_TetR-like_transc_reg"/>
</dbReference>
<organism evidence="4">
    <name type="scientific">Nocardia globerula</name>
    <dbReference type="NCBI Taxonomy" id="1818"/>
    <lineage>
        <taxon>Bacteria</taxon>
        <taxon>Bacillati</taxon>
        <taxon>Actinomycetota</taxon>
        <taxon>Actinomycetes</taxon>
        <taxon>Mycobacteriales</taxon>
        <taxon>Nocardiaceae</taxon>
        <taxon>Nocardia</taxon>
    </lineage>
</organism>
<dbReference type="InterPro" id="IPR004111">
    <property type="entry name" value="Repressor_TetR_C"/>
</dbReference>
<dbReference type="GO" id="GO:0003700">
    <property type="term" value="F:DNA-binding transcription factor activity"/>
    <property type="evidence" value="ECO:0007669"/>
    <property type="project" value="TreeGrafter"/>
</dbReference>